<dbReference type="Proteomes" id="UP000245396">
    <property type="component" value="Unassembled WGS sequence"/>
</dbReference>
<name>A0A316BJN9_PSESE</name>
<accession>A0A316BJN9</accession>
<sequence length="294" mass="30836">MSGGVTEFMQRRPMPVDRLEIRLRRRHLHEVLRGHIKGAVAADAEVDAGGPNQRLGTRLDQAGRGRRRGNGDLLGQPVALGGVEDGEPLEERDAVRLVSGLAGASLLVLGSEAVGIDDGGAAFALADIAAERERLAEGEPALAGEAMLDDGAPEDQDIDPRIAPAGCGVLRHGERRLDGRRAPGLDPGQTPGLQLADDLVGDFVVKARPVGAGARAAILSGHRGSPRRAPEASLPALNPSRKTRPHSHSIGGVAGSPRRWGCAGNEVPARGKAFPARLATPHFRYSQSKRHPSA</sequence>
<gene>
    <name evidence="2" type="ORF">C7441_1328</name>
</gene>
<proteinExistence type="predicted"/>
<dbReference type="AlphaFoldDB" id="A0A316BJN9"/>
<evidence type="ECO:0000313" key="3">
    <source>
        <dbReference type="Proteomes" id="UP000245396"/>
    </source>
</evidence>
<dbReference type="EMBL" id="QGGG01000032">
    <property type="protein sequence ID" value="PWJ72651.1"/>
    <property type="molecule type" value="Genomic_DNA"/>
</dbReference>
<comment type="caution">
    <text evidence="2">The sequence shown here is derived from an EMBL/GenBank/DDBJ whole genome shotgun (WGS) entry which is preliminary data.</text>
</comment>
<feature type="region of interest" description="Disordered" evidence="1">
    <location>
        <begin position="44"/>
        <end position="73"/>
    </location>
</feature>
<evidence type="ECO:0000256" key="1">
    <source>
        <dbReference type="SAM" id="MobiDB-lite"/>
    </source>
</evidence>
<organism evidence="2 3">
    <name type="scientific">Pseudaminobacter salicylatoxidans</name>
    <dbReference type="NCBI Taxonomy" id="93369"/>
    <lineage>
        <taxon>Bacteria</taxon>
        <taxon>Pseudomonadati</taxon>
        <taxon>Pseudomonadota</taxon>
        <taxon>Alphaproteobacteria</taxon>
        <taxon>Hyphomicrobiales</taxon>
        <taxon>Phyllobacteriaceae</taxon>
        <taxon>Pseudaminobacter</taxon>
    </lineage>
</organism>
<keyword evidence="3" id="KW-1185">Reference proteome</keyword>
<protein>
    <submittedName>
        <fullName evidence="2">Uncharacterized protein</fullName>
    </submittedName>
</protein>
<evidence type="ECO:0000313" key="2">
    <source>
        <dbReference type="EMBL" id="PWJ72651.1"/>
    </source>
</evidence>
<reference evidence="2 3" key="1">
    <citation type="submission" date="2018-05" db="EMBL/GenBank/DDBJ databases">
        <title>Genomic Encyclopedia of Type Strains, Phase IV (KMG-IV): sequencing the most valuable type-strain genomes for metagenomic binning, comparative biology and taxonomic classification.</title>
        <authorList>
            <person name="Goeker M."/>
        </authorList>
    </citation>
    <scope>NUCLEOTIDE SEQUENCE [LARGE SCALE GENOMIC DNA]</scope>
    <source>
        <strain evidence="2 3">DSM 6986</strain>
    </source>
</reference>
<feature type="region of interest" description="Disordered" evidence="1">
    <location>
        <begin position="221"/>
        <end position="294"/>
    </location>
</feature>